<reference evidence="1 2" key="1">
    <citation type="submission" date="2014-04" db="EMBL/GenBank/DDBJ databases">
        <authorList>
            <consortium name="DOE Joint Genome Institute"/>
            <person name="Kuo A."/>
            <person name="Kohler A."/>
            <person name="Nagy L.G."/>
            <person name="Floudas D."/>
            <person name="Copeland A."/>
            <person name="Barry K.W."/>
            <person name="Cichocki N."/>
            <person name="Veneault-Fourrey C."/>
            <person name="LaButti K."/>
            <person name="Lindquist E.A."/>
            <person name="Lipzen A."/>
            <person name="Lundell T."/>
            <person name="Morin E."/>
            <person name="Murat C."/>
            <person name="Sun H."/>
            <person name="Tunlid A."/>
            <person name="Henrissat B."/>
            <person name="Grigoriev I.V."/>
            <person name="Hibbett D.S."/>
            <person name="Martin F."/>
            <person name="Nordberg H.P."/>
            <person name="Cantor M.N."/>
            <person name="Hua S.X."/>
        </authorList>
    </citation>
    <scope>NUCLEOTIDE SEQUENCE [LARGE SCALE GENOMIC DNA]</scope>
    <source>
        <strain evidence="1 2">LaAM-08-1</strain>
    </source>
</reference>
<dbReference type="Proteomes" id="UP000054477">
    <property type="component" value="Unassembled WGS sequence"/>
</dbReference>
<dbReference type="EMBL" id="KN838617">
    <property type="protein sequence ID" value="KIK00838.1"/>
    <property type="molecule type" value="Genomic_DNA"/>
</dbReference>
<organism evidence="1 2">
    <name type="scientific">Laccaria amethystina LaAM-08-1</name>
    <dbReference type="NCBI Taxonomy" id="1095629"/>
    <lineage>
        <taxon>Eukaryota</taxon>
        <taxon>Fungi</taxon>
        <taxon>Dikarya</taxon>
        <taxon>Basidiomycota</taxon>
        <taxon>Agaricomycotina</taxon>
        <taxon>Agaricomycetes</taxon>
        <taxon>Agaricomycetidae</taxon>
        <taxon>Agaricales</taxon>
        <taxon>Agaricineae</taxon>
        <taxon>Hydnangiaceae</taxon>
        <taxon>Laccaria</taxon>
    </lineage>
</organism>
<gene>
    <name evidence="1" type="ORF">K443DRAFT_593062</name>
</gene>
<evidence type="ECO:0000313" key="1">
    <source>
        <dbReference type="EMBL" id="KIK00838.1"/>
    </source>
</evidence>
<dbReference type="AlphaFoldDB" id="A0A0C9XYB5"/>
<sequence length="154" mass="16705">MADVTQIMQYAARDHDPPRCLQGRFVQQRGLSRTGKVDGIRRSKCRETCLTGGRFGAGVQQEGRQKVSVSTWNRPTALTDVTICPHNPFHGVPAVLFPILVGGLHFSSLYASTPEVVSTGYQSLCRSDSVNDTHVTYALNTAVPFLNVGNANSA</sequence>
<name>A0A0C9XYB5_9AGAR</name>
<keyword evidence="2" id="KW-1185">Reference proteome</keyword>
<reference evidence="2" key="2">
    <citation type="submission" date="2015-01" db="EMBL/GenBank/DDBJ databases">
        <title>Evolutionary Origins and Diversification of the Mycorrhizal Mutualists.</title>
        <authorList>
            <consortium name="DOE Joint Genome Institute"/>
            <consortium name="Mycorrhizal Genomics Consortium"/>
            <person name="Kohler A."/>
            <person name="Kuo A."/>
            <person name="Nagy L.G."/>
            <person name="Floudas D."/>
            <person name="Copeland A."/>
            <person name="Barry K.W."/>
            <person name="Cichocki N."/>
            <person name="Veneault-Fourrey C."/>
            <person name="LaButti K."/>
            <person name="Lindquist E.A."/>
            <person name="Lipzen A."/>
            <person name="Lundell T."/>
            <person name="Morin E."/>
            <person name="Murat C."/>
            <person name="Riley R."/>
            <person name="Ohm R."/>
            <person name="Sun H."/>
            <person name="Tunlid A."/>
            <person name="Henrissat B."/>
            <person name="Grigoriev I.V."/>
            <person name="Hibbett D.S."/>
            <person name="Martin F."/>
        </authorList>
    </citation>
    <scope>NUCLEOTIDE SEQUENCE [LARGE SCALE GENOMIC DNA]</scope>
    <source>
        <strain evidence="2">LaAM-08-1</strain>
    </source>
</reference>
<protein>
    <submittedName>
        <fullName evidence="1">Uncharacterized protein</fullName>
    </submittedName>
</protein>
<dbReference type="HOGENOM" id="CLU_1704514_0_0_1"/>
<evidence type="ECO:0000313" key="2">
    <source>
        <dbReference type="Proteomes" id="UP000054477"/>
    </source>
</evidence>
<accession>A0A0C9XYB5</accession>
<proteinExistence type="predicted"/>